<reference evidence="3 4" key="1">
    <citation type="submission" date="2019-03" db="EMBL/GenBank/DDBJ databases">
        <authorList>
            <person name="Gonzalez-Pimentel J.L."/>
        </authorList>
    </citation>
    <scope>NUCLEOTIDE SEQUENCE [LARGE SCALE GENOMIC DNA]</scope>
    <source>
        <strain evidence="3 4">JCM 31289</strain>
    </source>
</reference>
<proteinExistence type="predicted"/>
<dbReference type="OrthoDB" id="3851827at2"/>
<keyword evidence="4" id="KW-1185">Reference proteome</keyword>
<protein>
    <recommendedName>
        <fullName evidence="2">DNA primase/polymerase bifunctional N-terminal domain-containing protein</fullName>
    </recommendedName>
</protein>
<comment type="caution">
    <text evidence="3">The sequence shown here is derived from an EMBL/GenBank/DDBJ whole genome shotgun (WGS) entry which is preliminary data.</text>
</comment>
<gene>
    <name evidence="3" type="ORF">E4099_22335</name>
</gene>
<evidence type="ECO:0000313" key="3">
    <source>
        <dbReference type="EMBL" id="TGA99654.1"/>
    </source>
</evidence>
<dbReference type="InterPro" id="IPR015330">
    <property type="entry name" value="DNA_primase/pol_bifunc_N"/>
</dbReference>
<dbReference type="EMBL" id="SRID01000247">
    <property type="protein sequence ID" value="TGA99654.1"/>
    <property type="molecule type" value="Genomic_DNA"/>
</dbReference>
<name>A0A4Z0GQU3_9ACTN</name>
<dbReference type="RefSeq" id="WP_135340896.1">
    <property type="nucleotide sequence ID" value="NZ_JBHLTX010000023.1"/>
</dbReference>
<organism evidence="3 4">
    <name type="scientific">Streptomyces palmae</name>
    <dbReference type="NCBI Taxonomy" id="1701085"/>
    <lineage>
        <taxon>Bacteria</taxon>
        <taxon>Bacillati</taxon>
        <taxon>Actinomycetota</taxon>
        <taxon>Actinomycetes</taxon>
        <taxon>Kitasatosporales</taxon>
        <taxon>Streptomycetaceae</taxon>
        <taxon>Streptomyces</taxon>
    </lineage>
</organism>
<evidence type="ECO:0000256" key="1">
    <source>
        <dbReference type="SAM" id="MobiDB-lite"/>
    </source>
</evidence>
<feature type="region of interest" description="Disordered" evidence="1">
    <location>
        <begin position="125"/>
        <end position="155"/>
    </location>
</feature>
<evidence type="ECO:0000313" key="4">
    <source>
        <dbReference type="Proteomes" id="UP000297948"/>
    </source>
</evidence>
<evidence type="ECO:0000259" key="2">
    <source>
        <dbReference type="Pfam" id="PF09250"/>
    </source>
</evidence>
<dbReference type="Proteomes" id="UP000297948">
    <property type="component" value="Unassembled WGS sequence"/>
</dbReference>
<feature type="domain" description="DNA primase/polymerase bifunctional N-terminal" evidence="2">
    <location>
        <begin position="16"/>
        <end position="130"/>
    </location>
</feature>
<dbReference type="Pfam" id="PF09250">
    <property type="entry name" value="Prim-Pol"/>
    <property type="match status" value="1"/>
</dbReference>
<sequence length="201" mass="21247">MSRWPRETQQTADRITPAGADWLASASPFPRSVRALWAQHPTAPVVLPCGASFDVISAPALFGRRMVNRLWADGPGTGPVAAQRGRLLLFAAPGTAQRLPALLRWEEWHPTAPPLLCHGPGDAVTVPPPHPAPSSASEESSAVDDGPGGTEGSRWLVAPDRHAPWLPGADVLLWACVRAARATVEPVLGAPVTREPALFPG</sequence>
<accession>A0A4Z0GQU3</accession>
<dbReference type="AlphaFoldDB" id="A0A4Z0GQU3"/>